<feature type="chain" id="PRO_5032421201" description="DUF1579 domain-containing protein" evidence="1">
    <location>
        <begin position="21"/>
        <end position="168"/>
    </location>
</feature>
<feature type="signal peptide" evidence="1">
    <location>
        <begin position="1"/>
        <end position="20"/>
    </location>
</feature>
<sequence length="168" mass="19217">MKTHVITLLLCLGLSAQLKAQTGKQLPTDMVQFFLGNWTGNGAFANGNKIAADLSFKLSLDSAWIIYEHTDKAPNRYKALSMWGVDKQTGELVDYIFDNFQGHRKFSSQGWQDGKLMLTRQLPQPINGVSYERFLYEKLSPQSFKMTYEKSQDGNTWKLGDYLTFTKR</sequence>
<dbReference type="EMBL" id="JABBGC010000002">
    <property type="protein sequence ID" value="NML39812.1"/>
    <property type="molecule type" value="Genomic_DNA"/>
</dbReference>
<protein>
    <recommendedName>
        <fullName evidence="4">DUF1579 domain-containing protein</fullName>
    </recommendedName>
</protein>
<organism evidence="2 3">
    <name type="scientific">Chitinophaga fulva</name>
    <dbReference type="NCBI Taxonomy" id="2728842"/>
    <lineage>
        <taxon>Bacteria</taxon>
        <taxon>Pseudomonadati</taxon>
        <taxon>Bacteroidota</taxon>
        <taxon>Chitinophagia</taxon>
        <taxon>Chitinophagales</taxon>
        <taxon>Chitinophagaceae</taxon>
        <taxon>Chitinophaga</taxon>
    </lineage>
</organism>
<gene>
    <name evidence="2" type="ORF">HHL17_21615</name>
</gene>
<reference evidence="2 3" key="1">
    <citation type="submission" date="2020-04" db="EMBL/GenBank/DDBJ databases">
        <title>Chitinophaga sp. G-6-1-13 sp. nov., isolated from soil.</title>
        <authorList>
            <person name="Dahal R.H."/>
            <person name="Chaudhary D.K."/>
        </authorList>
    </citation>
    <scope>NUCLEOTIDE SEQUENCE [LARGE SCALE GENOMIC DNA]</scope>
    <source>
        <strain evidence="2 3">G-6-1-13</strain>
    </source>
</reference>
<dbReference type="Proteomes" id="UP000583266">
    <property type="component" value="Unassembled WGS sequence"/>
</dbReference>
<evidence type="ECO:0008006" key="4">
    <source>
        <dbReference type="Google" id="ProtNLM"/>
    </source>
</evidence>
<keyword evidence="1" id="KW-0732">Signal</keyword>
<keyword evidence="3" id="KW-1185">Reference proteome</keyword>
<comment type="caution">
    <text evidence="2">The sequence shown here is derived from an EMBL/GenBank/DDBJ whole genome shotgun (WGS) entry which is preliminary data.</text>
</comment>
<dbReference type="RefSeq" id="WP_169226868.1">
    <property type="nucleotide sequence ID" value="NZ_JABBGC010000002.1"/>
</dbReference>
<dbReference type="AlphaFoldDB" id="A0A848GRU0"/>
<evidence type="ECO:0000313" key="3">
    <source>
        <dbReference type="Proteomes" id="UP000583266"/>
    </source>
</evidence>
<proteinExistence type="predicted"/>
<evidence type="ECO:0000256" key="1">
    <source>
        <dbReference type="SAM" id="SignalP"/>
    </source>
</evidence>
<accession>A0A848GRU0</accession>
<name>A0A848GRU0_9BACT</name>
<evidence type="ECO:0000313" key="2">
    <source>
        <dbReference type="EMBL" id="NML39812.1"/>
    </source>
</evidence>